<evidence type="ECO:0000256" key="1">
    <source>
        <dbReference type="SAM" id="MobiDB-lite"/>
    </source>
</evidence>
<protein>
    <submittedName>
        <fullName evidence="2">Uncharacterized protein</fullName>
    </submittedName>
</protein>
<feature type="region of interest" description="Disordered" evidence="1">
    <location>
        <begin position="1"/>
        <end position="23"/>
    </location>
</feature>
<name>A0A9D3S5Z9_ANGAN</name>
<gene>
    <name evidence="2" type="ORF">ANANG_G00003960</name>
</gene>
<dbReference type="AlphaFoldDB" id="A0A9D3S5Z9"/>
<proteinExistence type="predicted"/>
<comment type="caution">
    <text evidence="2">The sequence shown here is derived from an EMBL/GenBank/DDBJ whole genome shotgun (WGS) entry which is preliminary data.</text>
</comment>
<evidence type="ECO:0000313" key="2">
    <source>
        <dbReference type="EMBL" id="KAG5856063.1"/>
    </source>
</evidence>
<organism evidence="2 3">
    <name type="scientific">Anguilla anguilla</name>
    <name type="common">European freshwater eel</name>
    <name type="synonym">Muraena anguilla</name>
    <dbReference type="NCBI Taxonomy" id="7936"/>
    <lineage>
        <taxon>Eukaryota</taxon>
        <taxon>Metazoa</taxon>
        <taxon>Chordata</taxon>
        <taxon>Craniata</taxon>
        <taxon>Vertebrata</taxon>
        <taxon>Euteleostomi</taxon>
        <taxon>Actinopterygii</taxon>
        <taxon>Neopterygii</taxon>
        <taxon>Teleostei</taxon>
        <taxon>Anguilliformes</taxon>
        <taxon>Anguillidae</taxon>
        <taxon>Anguilla</taxon>
    </lineage>
</organism>
<reference evidence="2" key="1">
    <citation type="submission" date="2021-01" db="EMBL/GenBank/DDBJ databases">
        <title>A chromosome-scale assembly of European eel, Anguilla anguilla.</title>
        <authorList>
            <person name="Henkel C."/>
            <person name="Jong-Raadsen S.A."/>
            <person name="Dufour S."/>
            <person name="Weltzien F.-A."/>
            <person name="Palstra A.P."/>
            <person name="Pelster B."/>
            <person name="Spaink H.P."/>
            <person name="Van Den Thillart G.E."/>
            <person name="Jansen H."/>
            <person name="Zahm M."/>
            <person name="Klopp C."/>
            <person name="Cedric C."/>
            <person name="Louis A."/>
            <person name="Berthelot C."/>
            <person name="Parey E."/>
            <person name="Roest Crollius H."/>
            <person name="Montfort J."/>
            <person name="Robinson-Rechavi M."/>
            <person name="Bucao C."/>
            <person name="Bouchez O."/>
            <person name="Gislard M."/>
            <person name="Lluch J."/>
            <person name="Milhes M."/>
            <person name="Lampietro C."/>
            <person name="Lopez Roques C."/>
            <person name="Donnadieu C."/>
            <person name="Braasch I."/>
            <person name="Desvignes T."/>
            <person name="Postlethwait J."/>
            <person name="Bobe J."/>
            <person name="Guiguen Y."/>
            <person name="Dirks R."/>
        </authorList>
    </citation>
    <scope>NUCLEOTIDE SEQUENCE</scope>
    <source>
        <strain evidence="2">Tag_6206</strain>
        <tissue evidence="2">Liver</tissue>
    </source>
</reference>
<dbReference type="Proteomes" id="UP001044222">
    <property type="component" value="Unassembled WGS sequence"/>
</dbReference>
<accession>A0A9D3S5Z9</accession>
<feature type="compositionally biased region" description="Pro residues" evidence="1">
    <location>
        <begin position="1"/>
        <end position="14"/>
    </location>
</feature>
<evidence type="ECO:0000313" key="3">
    <source>
        <dbReference type="Proteomes" id="UP001044222"/>
    </source>
</evidence>
<dbReference type="EMBL" id="JAFIRN010000001">
    <property type="protein sequence ID" value="KAG5856063.1"/>
    <property type="molecule type" value="Genomic_DNA"/>
</dbReference>
<keyword evidence="3" id="KW-1185">Reference proteome</keyword>
<sequence>MPPSIRELPPPIRELPPSLREMPPSIRELPSSLRELPLSYTPEQTQGPALVLKTWRTDRTGAFIHSLPFRTPPCDCSAASCWSCRRLV</sequence>